<dbReference type="Pfam" id="PF04909">
    <property type="entry name" value="Amidohydro_2"/>
    <property type="match status" value="1"/>
</dbReference>
<feature type="domain" description="Amidohydrolase-related" evidence="2">
    <location>
        <begin position="69"/>
        <end position="203"/>
    </location>
</feature>
<dbReference type="PANTHER" id="PTHR21240:SF19">
    <property type="entry name" value="CATALYTIC_ HYDROLASE"/>
    <property type="match status" value="1"/>
</dbReference>
<name>T0ZLX9_9ZZZZ</name>
<gene>
    <name evidence="3" type="ORF">B1B_12968</name>
</gene>
<proteinExistence type="predicted"/>
<dbReference type="InterPro" id="IPR032465">
    <property type="entry name" value="ACMSD"/>
</dbReference>
<keyword evidence="1" id="KW-0456">Lyase</keyword>
<dbReference type="EMBL" id="AUZY01008528">
    <property type="protein sequence ID" value="EQD45658.1"/>
    <property type="molecule type" value="Genomic_DNA"/>
</dbReference>
<organism evidence="3">
    <name type="scientific">mine drainage metagenome</name>
    <dbReference type="NCBI Taxonomy" id="410659"/>
    <lineage>
        <taxon>unclassified sequences</taxon>
        <taxon>metagenomes</taxon>
        <taxon>ecological metagenomes</taxon>
    </lineage>
</organism>
<dbReference type="AlphaFoldDB" id="T0ZLX9"/>
<evidence type="ECO:0000256" key="1">
    <source>
        <dbReference type="ARBA" id="ARBA00023239"/>
    </source>
</evidence>
<dbReference type="PANTHER" id="PTHR21240">
    <property type="entry name" value="2-AMINO-3-CARBOXYLMUCONATE-6-SEMIALDEHYDE DECARBOXYLASE"/>
    <property type="match status" value="1"/>
</dbReference>
<dbReference type="SUPFAM" id="SSF51556">
    <property type="entry name" value="Metallo-dependent hydrolases"/>
    <property type="match status" value="1"/>
</dbReference>
<dbReference type="InterPro" id="IPR006680">
    <property type="entry name" value="Amidohydro-rel"/>
</dbReference>
<reference evidence="3" key="1">
    <citation type="submission" date="2013-08" db="EMBL/GenBank/DDBJ databases">
        <authorList>
            <person name="Mendez C."/>
            <person name="Richter M."/>
            <person name="Ferrer M."/>
            <person name="Sanchez J."/>
        </authorList>
    </citation>
    <scope>NUCLEOTIDE SEQUENCE</scope>
</reference>
<evidence type="ECO:0000313" key="3">
    <source>
        <dbReference type="EMBL" id="EQD45658.1"/>
    </source>
</evidence>
<dbReference type="InterPro" id="IPR032466">
    <property type="entry name" value="Metal_Hydrolase"/>
</dbReference>
<dbReference type="Gene3D" id="3.20.20.140">
    <property type="entry name" value="Metal-dependent hydrolases"/>
    <property type="match status" value="1"/>
</dbReference>
<reference evidence="3" key="2">
    <citation type="journal article" date="2014" name="ISME J.">
        <title>Microbial stratification in low pH oxic and suboxic macroscopic growths along an acid mine drainage.</title>
        <authorList>
            <person name="Mendez-Garcia C."/>
            <person name="Mesa V."/>
            <person name="Sprenger R.R."/>
            <person name="Richter M."/>
            <person name="Diez M.S."/>
            <person name="Solano J."/>
            <person name="Bargiela R."/>
            <person name="Golyshina O.V."/>
            <person name="Manteca A."/>
            <person name="Ramos J.L."/>
            <person name="Gallego J.R."/>
            <person name="Llorente I."/>
            <person name="Martins Dos Santos V.A."/>
            <person name="Jensen O.N."/>
            <person name="Pelaez A.I."/>
            <person name="Sanchez J."/>
            <person name="Ferrer M."/>
        </authorList>
    </citation>
    <scope>NUCLEOTIDE SEQUENCE</scope>
</reference>
<dbReference type="GO" id="GO:0016831">
    <property type="term" value="F:carboxy-lyase activity"/>
    <property type="evidence" value="ECO:0007669"/>
    <property type="project" value="InterPro"/>
</dbReference>
<keyword evidence="3" id="KW-0378">Hydrolase</keyword>
<sequence length="206" mass="23733">MKAIDVVANLRNEHYVNAIRPYMTEAWRVLRQDMDHLIIRPQEMVEEMDRAGVERAFLVAAKGEGWELPYEDVAAVVREYPDKFSGIAGFNPWQGMKGVAELARAVERFEFVGAHVYPHWFRRPPNDAIYYPFYAKCVELGVPVQMQVGHATPMTFLPSVAHPITLEDIAIYFRDLKIIGIHIGYPWTEEMISVAYRFPNVYIATD</sequence>
<protein>
    <submittedName>
        <fullName evidence="3">Amidohydrolase 2</fullName>
    </submittedName>
</protein>
<feature type="non-terminal residue" evidence="3">
    <location>
        <position position="206"/>
    </location>
</feature>
<accession>T0ZLX9</accession>
<comment type="caution">
    <text evidence="3">The sequence shown here is derived from an EMBL/GenBank/DDBJ whole genome shotgun (WGS) entry which is preliminary data.</text>
</comment>
<evidence type="ECO:0000259" key="2">
    <source>
        <dbReference type="Pfam" id="PF04909"/>
    </source>
</evidence>
<dbReference type="GO" id="GO:0016787">
    <property type="term" value="F:hydrolase activity"/>
    <property type="evidence" value="ECO:0007669"/>
    <property type="project" value="UniProtKB-KW"/>
</dbReference>